<keyword evidence="2" id="KW-1133">Transmembrane helix</keyword>
<keyword evidence="2" id="KW-0812">Transmembrane</keyword>
<gene>
    <name evidence="4" type="ORF">METZ01_LOCUS57797</name>
</gene>
<name>A0A381SUB7_9ZZZZ</name>
<protein>
    <recommendedName>
        <fullName evidence="3">PKD/Chitinase domain-containing protein</fullName>
    </recommendedName>
</protein>
<keyword evidence="2" id="KW-0472">Membrane</keyword>
<evidence type="ECO:0000256" key="2">
    <source>
        <dbReference type="SAM" id="Phobius"/>
    </source>
</evidence>
<evidence type="ECO:0000313" key="4">
    <source>
        <dbReference type="EMBL" id="SVA04943.1"/>
    </source>
</evidence>
<feature type="domain" description="PKD/Chitinase" evidence="3">
    <location>
        <begin position="660"/>
        <end position="743"/>
    </location>
</feature>
<feature type="compositionally biased region" description="Acidic residues" evidence="1">
    <location>
        <begin position="1114"/>
        <end position="1124"/>
    </location>
</feature>
<dbReference type="Gene3D" id="2.60.40.10">
    <property type="entry name" value="Immunoglobulins"/>
    <property type="match status" value="4"/>
</dbReference>
<dbReference type="Pfam" id="PF07705">
    <property type="entry name" value="CARDB"/>
    <property type="match status" value="1"/>
</dbReference>
<dbReference type="InterPro" id="IPR022409">
    <property type="entry name" value="PKD/Chitinase_dom"/>
</dbReference>
<feature type="domain" description="PKD/Chitinase" evidence="3">
    <location>
        <begin position="765"/>
        <end position="853"/>
    </location>
</feature>
<dbReference type="InterPro" id="IPR035986">
    <property type="entry name" value="PKD_dom_sf"/>
</dbReference>
<dbReference type="SUPFAM" id="SSF49299">
    <property type="entry name" value="PKD domain"/>
    <property type="match status" value="1"/>
</dbReference>
<proteinExistence type="predicted"/>
<dbReference type="InterPro" id="IPR013783">
    <property type="entry name" value="Ig-like_fold"/>
</dbReference>
<accession>A0A381SUB7</accession>
<feature type="domain" description="PKD/Chitinase" evidence="3">
    <location>
        <begin position="971"/>
        <end position="1055"/>
    </location>
</feature>
<feature type="compositionally biased region" description="Acidic residues" evidence="1">
    <location>
        <begin position="1150"/>
        <end position="1159"/>
    </location>
</feature>
<feature type="transmembrane region" description="Helical" evidence="2">
    <location>
        <begin position="1066"/>
        <end position="1085"/>
    </location>
</feature>
<dbReference type="SMART" id="SM00089">
    <property type="entry name" value="PKD"/>
    <property type="match status" value="4"/>
</dbReference>
<sequence length="1176" mass="128091">MRSSPFRRGMRPRERLSLGLALLIVISAQSGVLMDVKAPSEELSDLRIMESSVRSVNLVDVPSWKINDAWSYDGYLDVGAFVASSGVSSNVQYLEGTLTQTVSDIMWCDVDGDGEIDWDLDLMCYKVVGDAYYEAEGVSIDGQSGDLRVYMDTEEWISVSDLSVFREVATFDIDFIVQILWFTVTEHIADLTVTNTYVPSSEGYDFPLSVGEVWETDYTVETDYSGTSDYVTIPSDSTSSNTTSWEVVSQGYPGTFYNGCSQSYNITNYDDNGDETGYKWYCPAIRGDIRTSYSVAGLGIQAEHELTTYQAASRAKQITIEVKHPLSPLDFEMSAWINVTSQGQPVSDEDVKFRYEIGAYDRWINGGSGTAFQHNITTASNGSAFLTFNTGHLPDSTTTQGEIGSHGIIVWASGTNPSSLILGTSTVTIDPEVHAVDLVSRAEGVTVERTRGNRTVTLDNNIGFNAIPDDQLTFSVPVLNRGLSNSPATTLVVNAPDGSTSSTEIPSLSSLEEVRVDVVWTVPGNQPSGDISLTFTVDPNEEVVADGNRSNNEGSFTLFIGRLPTASLSIASDSLTLSEVSFNGLSSYDPDGGDLTCEFTVEKLDGESWISVEEDCVQGYTWNDDGVFLVSLTITDDENDQDYAESYITIMNRPPDVEIGVDQSSVPVLSPVTFDVEESGDMDTLNQEAPIEIQWHLPCDEGQVGVRCTVTPESEGSFTMGVTVMDDDGATTDDTLTIDVTNIAPTNPQAEIWSGPNRLIPQMLGANARYTVDEGDELVFRGWADDSANDLGGLQHHWSPDAELQPELIISSIGYQSEFGHTYNFSGQHLATLQVVDDDGASTETLIIQFLVNNVAPSISPVAPLLPVAEDELVQLSIQVSDTLGDLPNLITCYDLDPYANSDSEGNATDDCDIESLHLAHAWPDATMAPDYIVFHVTDDDGERASITISISVNNVDPDVRASTSDYRPTEGDVIFLSTNGTTDSQFDMENMIYIWDLDIGKDSDGDGDPANDVDRQGPWIEVSFASEGTRTIQMTAFDEGSGSSITLVIEVQKEPFSFGVLMADYGIYIGLLGLIAILVTVLILRMRSPEVVVEASVMENVSRRRSRRVSMDDAFDDPDYDPFDAEKRKRGPRNGKGDSEAEGASEIPEPMDPEESESMDGGLADAFKELTGESP</sequence>
<reference evidence="4" key="1">
    <citation type="submission" date="2018-05" db="EMBL/GenBank/DDBJ databases">
        <authorList>
            <person name="Lanie J.A."/>
            <person name="Ng W.-L."/>
            <person name="Kazmierczak K.M."/>
            <person name="Andrzejewski T.M."/>
            <person name="Davidsen T.M."/>
            <person name="Wayne K.J."/>
            <person name="Tettelin H."/>
            <person name="Glass J.I."/>
            <person name="Rusch D."/>
            <person name="Podicherti R."/>
            <person name="Tsui H.-C.T."/>
            <person name="Winkler M.E."/>
        </authorList>
    </citation>
    <scope>NUCLEOTIDE SEQUENCE</scope>
</reference>
<evidence type="ECO:0000256" key="1">
    <source>
        <dbReference type="SAM" id="MobiDB-lite"/>
    </source>
</evidence>
<feature type="domain" description="PKD/Chitinase" evidence="3">
    <location>
        <begin position="565"/>
        <end position="651"/>
    </location>
</feature>
<organism evidence="4">
    <name type="scientific">marine metagenome</name>
    <dbReference type="NCBI Taxonomy" id="408172"/>
    <lineage>
        <taxon>unclassified sequences</taxon>
        <taxon>metagenomes</taxon>
        <taxon>ecological metagenomes</taxon>
    </lineage>
</organism>
<feature type="region of interest" description="Disordered" evidence="1">
    <location>
        <begin position="1107"/>
        <end position="1176"/>
    </location>
</feature>
<dbReference type="AlphaFoldDB" id="A0A381SUB7"/>
<dbReference type="EMBL" id="UINC01003281">
    <property type="protein sequence ID" value="SVA04943.1"/>
    <property type="molecule type" value="Genomic_DNA"/>
</dbReference>
<feature type="compositionally biased region" description="Basic and acidic residues" evidence="1">
    <location>
        <begin position="1167"/>
        <end position="1176"/>
    </location>
</feature>
<dbReference type="InterPro" id="IPR011635">
    <property type="entry name" value="CARDB"/>
</dbReference>
<evidence type="ECO:0000259" key="3">
    <source>
        <dbReference type="SMART" id="SM00089"/>
    </source>
</evidence>